<protein>
    <submittedName>
        <fullName evidence="1">Phosphatidylethanolamine-binding protein</fullName>
    </submittedName>
</protein>
<organism evidence="1">
    <name type="scientific">Candidatus Kentrum sp. LFY</name>
    <dbReference type="NCBI Taxonomy" id="2126342"/>
    <lineage>
        <taxon>Bacteria</taxon>
        <taxon>Pseudomonadati</taxon>
        <taxon>Pseudomonadota</taxon>
        <taxon>Gammaproteobacteria</taxon>
        <taxon>Candidatus Kentrum</taxon>
    </lineage>
</organism>
<dbReference type="EMBL" id="CAADFN010000084">
    <property type="protein sequence ID" value="VFK21049.1"/>
    <property type="molecule type" value="Genomic_DNA"/>
</dbReference>
<dbReference type="Gene3D" id="3.90.280.10">
    <property type="entry name" value="PEBP-like"/>
    <property type="match status" value="1"/>
</dbReference>
<name>A0A450WVP0_9GAMM</name>
<dbReference type="AlphaFoldDB" id="A0A450WVP0"/>
<accession>A0A450WVP0</accession>
<gene>
    <name evidence="1" type="ORF">BECKLFY1418C_GA0070996_108411</name>
</gene>
<dbReference type="SUPFAM" id="SSF49777">
    <property type="entry name" value="PEBP-like"/>
    <property type="match status" value="1"/>
</dbReference>
<dbReference type="InterPro" id="IPR036610">
    <property type="entry name" value="PEBP-like_sf"/>
</dbReference>
<reference evidence="1" key="1">
    <citation type="submission" date="2019-02" db="EMBL/GenBank/DDBJ databases">
        <authorList>
            <person name="Gruber-Vodicka R. H."/>
            <person name="Seah K. B. B."/>
        </authorList>
    </citation>
    <scope>NUCLEOTIDE SEQUENCE</scope>
    <source>
        <strain evidence="1">BECK_BY7</strain>
    </source>
</reference>
<evidence type="ECO:0000313" key="1">
    <source>
        <dbReference type="EMBL" id="VFK21049.1"/>
    </source>
</evidence>
<dbReference type="InterPro" id="IPR008914">
    <property type="entry name" value="PEBP"/>
</dbReference>
<dbReference type="Pfam" id="PF01161">
    <property type="entry name" value="PBP"/>
    <property type="match status" value="1"/>
</dbReference>
<proteinExistence type="predicted"/>
<sequence length="68" mass="7319">MKLHSPNFGNNQPIPGDHAFCIPDPENHVTFGGNKNPALSWSDVPADAKSLVLICHDSDVPSKPDDVN</sequence>